<accession>A0A165JS27</accession>
<dbReference type="GO" id="GO:0030674">
    <property type="term" value="F:protein-macromolecule adaptor activity"/>
    <property type="evidence" value="ECO:0007669"/>
    <property type="project" value="TreeGrafter"/>
</dbReference>
<keyword evidence="3" id="KW-1185">Reference proteome</keyword>
<dbReference type="GO" id="GO:0070682">
    <property type="term" value="P:proteasome regulatory particle assembly"/>
    <property type="evidence" value="ECO:0007669"/>
    <property type="project" value="InterPro"/>
</dbReference>
<feature type="region of interest" description="Disordered" evidence="1">
    <location>
        <begin position="105"/>
        <end position="156"/>
    </location>
</feature>
<organism evidence="2 3">
    <name type="scientific">Calocera cornea HHB12733</name>
    <dbReference type="NCBI Taxonomy" id="1353952"/>
    <lineage>
        <taxon>Eukaryota</taxon>
        <taxon>Fungi</taxon>
        <taxon>Dikarya</taxon>
        <taxon>Basidiomycota</taxon>
        <taxon>Agaricomycotina</taxon>
        <taxon>Dacrymycetes</taxon>
        <taxon>Dacrymycetales</taxon>
        <taxon>Dacrymycetaceae</taxon>
        <taxon>Calocera</taxon>
    </lineage>
</organism>
<dbReference type="PANTHER" id="PTHR40422">
    <property type="entry name" value="TRANSLATION MACHINERY-ASSOCIATED PROTEIN 17"/>
    <property type="match status" value="1"/>
</dbReference>
<dbReference type="Proteomes" id="UP000076842">
    <property type="component" value="Unassembled WGS sequence"/>
</dbReference>
<protein>
    <submittedName>
        <fullName evidence="2">Uncharacterized protein</fullName>
    </submittedName>
</protein>
<dbReference type="EMBL" id="KV423918">
    <property type="protein sequence ID" value="KZT62200.1"/>
    <property type="molecule type" value="Genomic_DNA"/>
</dbReference>
<dbReference type="PANTHER" id="PTHR40422:SF1">
    <property type="entry name" value="TRANSLATION MACHINERY-ASSOCIATED PROTEIN 17"/>
    <property type="match status" value="1"/>
</dbReference>
<dbReference type="InterPro" id="IPR038966">
    <property type="entry name" value="TMA17"/>
</dbReference>
<dbReference type="InParanoid" id="A0A165JS27"/>
<feature type="compositionally biased region" description="Low complexity" evidence="1">
    <location>
        <begin position="119"/>
        <end position="136"/>
    </location>
</feature>
<reference evidence="2 3" key="1">
    <citation type="journal article" date="2016" name="Mol. Biol. Evol.">
        <title>Comparative Genomics of Early-Diverging Mushroom-Forming Fungi Provides Insights into the Origins of Lignocellulose Decay Capabilities.</title>
        <authorList>
            <person name="Nagy L.G."/>
            <person name="Riley R."/>
            <person name="Tritt A."/>
            <person name="Adam C."/>
            <person name="Daum C."/>
            <person name="Floudas D."/>
            <person name="Sun H."/>
            <person name="Yadav J.S."/>
            <person name="Pangilinan J."/>
            <person name="Larsson K.H."/>
            <person name="Matsuura K."/>
            <person name="Barry K."/>
            <person name="Labutti K."/>
            <person name="Kuo R."/>
            <person name="Ohm R.A."/>
            <person name="Bhattacharya S.S."/>
            <person name="Shirouzu T."/>
            <person name="Yoshinaga Y."/>
            <person name="Martin F.M."/>
            <person name="Grigoriev I.V."/>
            <person name="Hibbett D.S."/>
        </authorList>
    </citation>
    <scope>NUCLEOTIDE SEQUENCE [LARGE SCALE GENOMIC DNA]</scope>
    <source>
        <strain evidence="2 3">HHB12733</strain>
    </source>
</reference>
<evidence type="ECO:0000256" key="1">
    <source>
        <dbReference type="SAM" id="MobiDB-lite"/>
    </source>
</evidence>
<sequence length="156" mass="16556">MDAPVLQHSHPFTLEEATLLPFGTLTQEIARLQHSISHLQRSQIALKQHLTSEVPDAELVDAVLHNEQAILAQNERITLIEHAIAQKGGASASGHYAIDARTRNGGAAHMNGHPTAMMASHGSLESASGGSGAVLSQPERSEEATGIDAEEEGVYL</sequence>
<dbReference type="STRING" id="1353952.A0A165JS27"/>
<name>A0A165JS27_9BASI</name>
<gene>
    <name evidence="2" type="ORF">CALCODRAFT_490384</name>
</gene>
<proteinExistence type="predicted"/>
<dbReference type="AlphaFoldDB" id="A0A165JS27"/>
<dbReference type="OrthoDB" id="548474at2759"/>
<evidence type="ECO:0000313" key="2">
    <source>
        <dbReference type="EMBL" id="KZT62200.1"/>
    </source>
</evidence>
<evidence type="ECO:0000313" key="3">
    <source>
        <dbReference type="Proteomes" id="UP000076842"/>
    </source>
</evidence>